<protein>
    <submittedName>
        <fullName evidence="2">Uncharacterized protein</fullName>
    </submittedName>
</protein>
<evidence type="ECO:0000313" key="3">
    <source>
        <dbReference type="Proteomes" id="UP000594261"/>
    </source>
</evidence>
<dbReference type="Proteomes" id="UP000594261">
    <property type="component" value="Chromosome 1"/>
</dbReference>
<evidence type="ECO:0000313" key="2">
    <source>
        <dbReference type="EnsemblPlants" id="QL01p018468:mrna"/>
    </source>
</evidence>
<dbReference type="EMBL" id="LRBV02000001">
    <property type="status" value="NOT_ANNOTATED_CDS"/>
    <property type="molecule type" value="Genomic_DNA"/>
</dbReference>
<dbReference type="InterPro" id="IPR051343">
    <property type="entry name" value="G-type_lectin_kinases/EP1-like"/>
</dbReference>
<reference evidence="2 3" key="1">
    <citation type="journal article" date="2016" name="G3 (Bethesda)">
        <title>First Draft Assembly and Annotation of the Genome of a California Endemic Oak Quercus lobata Nee (Fagaceae).</title>
        <authorList>
            <person name="Sork V.L."/>
            <person name="Fitz-Gibbon S.T."/>
            <person name="Puiu D."/>
            <person name="Crepeau M."/>
            <person name="Gugger P.F."/>
            <person name="Sherman R."/>
            <person name="Stevens K."/>
            <person name="Langley C.H."/>
            <person name="Pellegrini M."/>
            <person name="Salzberg S.L."/>
        </authorList>
    </citation>
    <scope>NUCLEOTIDE SEQUENCE [LARGE SCALE GENOMIC DNA]</scope>
    <source>
        <strain evidence="2 3">cv. SW786</strain>
    </source>
</reference>
<keyword evidence="3" id="KW-1185">Reference proteome</keyword>
<dbReference type="EnsemblPlants" id="QL01p018468:mrna">
    <property type="protein sequence ID" value="QL01p018468:mrna"/>
    <property type="gene ID" value="QL01p018468"/>
</dbReference>
<organism evidence="2 3">
    <name type="scientific">Quercus lobata</name>
    <name type="common">Valley oak</name>
    <dbReference type="NCBI Taxonomy" id="97700"/>
    <lineage>
        <taxon>Eukaryota</taxon>
        <taxon>Viridiplantae</taxon>
        <taxon>Streptophyta</taxon>
        <taxon>Embryophyta</taxon>
        <taxon>Tracheophyta</taxon>
        <taxon>Spermatophyta</taxon>
        <taxon>Magnoliopsida</taxon>
        <taxon>eudicotyledons</taxon>
        <taxon>Gunneridae</taxon>
        <taxon>Pentapetalae</taxon>
        <taxon>rosids</taxon>
        <taxon>fabids</taxon>
        <taxon>Fagales</taxon>
        <taxon>Fagaceae</taxon>
        <taxon>Quercus</taxon>
    </lineage>
</organism>
<sequence>MGTKAYMKIRKNNSITLPDHCLPVLETKKKNQDNLILMWEGALDALVEYNVEELDDKEKLERYVMVAIWCIQEDPSLRPTMRRVTQMLEGVVEVLVPPGPILFW</sequence>
<name>A0A7N2QXE7_QUELO</name>
<dbReference type="PANTHER" id="PTHR47976:SF15">
    <property type="entry name" value="G-TYPE LECTIN S-RECEPTOR-LIKE SERINE_THREONINE-PROTEIN KINASE RLK1"/>
    <property type="match status" value="1"/>
</dbReference>
<dbReference type="OMA" id="ILMWEGA"/>
<proteinExistence type="predicted"/>
<dbReference type="Gramene" id="QL01p018468:mrna">
    <property type="protein sequence ID" value="QL01p018468:mrna"/>
    <property type="gene ID" value="QL01p018468"/>
</dbReference>
<reference evidence="2" key="2">
    <citation type="submission" date="2021-01" db="UniProtKB">
        <authorList>
            <consortium name="EnsemblPlants"/>
        </authorList>
    </citation>
    <scope>IDENTIFICATION</scope>
</reference>
<keyword evidence="1" id="KW-0732">Signal</keyword>
<accession>A0A7N2QXE7</accession>
<dbReference type="Gene3D" id="1.10.510.10">
    <property type="entry name" value="Transferase(Phosphotransferase) domain 1"/>
    <property type="match status" value="1"/>
</dbReference>
<evidence type="ECO:0000256" key="1">
    <source>
        <dbReference type="ARBA" id="ARBA00022729"/>
    </source>
</evidence>
<dbReference type="AlphaFoldDB" id="A0A7N2QXE7"/>
<dbReference type="PANTHER" id="PTHR47976">
    <property type="entry name" value="G-TYPE LECTIN S-RECEPTOR-LIKE SERINE/THREONINE-PROTEIN KINASE SD2-5"/>
    <property type="match status" value="1"/>
</dbReference>
<dbReference type="InParanoid" id="A0A7N2QXE7"/>